<evidence type="ECO:0008006" key="3">
    <source>
        <dbReference type="Google" id="ProtNLM"/>
    </source>
</evidence>
<protein>
    <recommendedName>
        <fullName evidence="3">Aminoglycoside nucleotidyltransferase</fullName>
    </recommendedName>
</protein>
<proteinExistence type="predicted"/>
<dbReference type="AlphaFoldDB" id="A0A1F6V685"/>
<sequence>MSRINPEDVVDFYKSLENLGIKIWIDGGFSVDALLGEQTRKHLDLDIAINQEDMVSLVRFLATEGYKEIRRDNEYNLVFGDKIGREIDIHAFISDKEGNIVGGIMYPTQSLTGLGTINGHLVRCISPEHMVKFLAQWVHKHPHKYLYVISSLCQKFSIEYPKEYIDVKKLY</sequence>
<accession>A0A1F6V685</accession>
<name>A0A1F6V685_9BACT</name>
<organism evidence="1 2">
    <name type="scientific">Candidatus Nomurabacteria bacterium RIFCSPHIGHO2_01_FULL_40_24b</name>
    <dbReference type="NCBI Taxonomy" id="1801739"/>
    <lineage>
        <taxon>Bacteria</taxon>
        <taxon>Candidatus Nomuraibacteriota</taxon>
    </lineage>
</organism>
<dbReference type="Gene3D" id="3.30.460.40">
    <property type="match status" value="1"/>
</dbReference>
<comment type="caution">
    <text evidence="1">The sequence shown here is derived from an EMBL/GenBank/DDBJ whole genome shotgun (WGS) entry which is preliminary data.</text>
</comment>
<dbReference type="Pfam" id="PF10706">
    <property type="entry name" value="Aminoglyc_resit"/>
    <property type="match status" value="1"/>
</dbReference>
<dbReference type="EMBL" id="MFTP01000022">
    <property type="protein sequence ID" value="OGI65145.1"/>
    <property type="molecule type" value="Genomic_DNA"/>
</dbReference>
<gene>
    <name evidence="1" type="ORF">A2647_04305</name>
</gene>
<reference evidence="1 2" key="1">
    <citation type="journal article" date="2016" name="Nat. Commun.">
        <title>Thousands of microbial genomes shed light on interconnected biogeochemical processes in an aquifer system.</title>
        <authorList>
            <person name="Anantharaman K."/>
            <person name="Brown C.T."/>
            <person name="Hug L.A."/>
            <person name="Sharon I."/>
            <person name="Castelle C.J."/>
            <person name="Probst A.J."/>
            <person name="Thomas B.C."/>
            <person name="Singh A."/>
            <person name="Wilkins M.J."/>
            <person name="Karaoz U."/>
            <person name="Brodie E.L."/>
            <person name="Williams K.H."/>
            <person name="Hubbard S.S."/>
            <person name="Banfield J.F."/>
        </authorList>
    </citation>
    <scope>NUCLEOTIDE SEQUENCE [LARGE SCALE GENOMIC DNA]</scope>
</reference>
<dbReference type="InterPro" id="IPR019646">
    <property type="entry name" value="Aminoglyc_AdlTrfase"/>
</dbReference>
<evidence type="ECO:0000313" key="1">
    <source>
        <dbReference type="EMBL" id="OGI65145.1"/>
    </source>
</evidence>
<dbReference type="Proteomes" id="UP000177370">
    <property type="component" value="Unassembled WGS sequence"/>
</dbReference>
<evidence type="ECO:0000313" key="2">
    <source>
        <dbReference type="Proteomes" id="UP000177370"/>
    </source>
</evidence>